<reference evidence="8 9" key="1">
    <citation type="submission" date="2008-12" db="EMBL/GenBank/DDBJ databases">
        <authorList>
            <person name="Fulton L."/>
            <person name="Clifton S."/>
            <person name="Fulton B."/>
            <person name="Xu J."/>
            <person name="Minx P."/>
            <person name="Pepin K.H."/>
            <person name="Johnson M."/>
            <person name="Bhonagiri V."/>
            <person name="Nash W.E."/>
            <person name="Mardis E.R."/>
            <person name="Wilson R.K."/>
        </authorList>
    </citation>
    <scope>NUCLEOTIDE SEQUENCE [LARGE SCALE GENOMIC DNA]</scope>
    <source>
        <strain evidence="8 9">DSM 14838</strain>
    </source>
</reference>
<dbReference type="InterPro" id="IPR011990">
    <property type="entry name" value="TPR-like_helical_dom_sf"/>
</dbReference>
<evidence type="ECO:0000256" key="3">
    <source>
        <dbReference type="ARBA" id="ARBA00023163"/>
    </source>
</evidence>
<keyword evidence="5" id="KW-0472">Membrane</keyword>
<dbReference type="AlphaFoldDB" id="E2N8N7"/>
<dbReference type="SMART" id="SM00342">
    <property type="entry name" value="HTH_ARAC"/>
    <property type="match status" value="1"/>
</dbReference>
<dbReference type="RefSeq" id="WP_007210022.1">
    <property type="nucleotide sequence ID" value="NZ_EQ973488.1"/>
</dbReference>
<dbReference type="EMBL" id="ACCH01000062">
    <property type="protein sequence ID" value="EEF91733.1"/>
    <property type="molecule type" value="Genomic_DNA"/>
</dbReference>
<evidence type="ECO:0000256" key="1">
    <source>
        <dbReference type="ARBA" id="ARBA00023015"/>
    </source>
</evidence>
<accession>E2N8N7</accession>
<feature type="transmembrane region" description="Helical" evidence="5">
    <location>
        <begin position="388"/>
        <end position="405"/>
    </location>
</feature>
<evidence type="ECO:0000256" key="5">
    <source>
        <dbReference type="SAM" id="Phobius"/>
    </source>
</evidence>
<organism evidence="8 9">
    <name type="scientific">Bacteroides cellulosilyticus DSM 14838</name>
    <dbReference type="NCBI Taxonomy" id="537012"/>
    <lineage>
        <taxon>Bacteria</taxon>
        <taxon>Pseudomonadati</taxon>
        <taxon>Bacteroidota</taxon>
        <taxon>Bacteroidia</taxon>
        <taxon>Bacteroidales</taxon>
        <taxon>Bacteroidaceae</taxon>
        <taxon>Bacteroides</taxon>
    </lineage>
</organism>
<dbReference type="SUPFAM" id="SSF48452">
    <property type="entry name" value="TPR-like"/>
    <property type="match status" value="1"/>
</dbReference>
<evidence type="ECO:0000259" key="7">
    <source>
        <dbReference type="PROSITE" id="PS01124"/>
    </source>
</evidence>
<keyword evidence="2" id="KW-0238">DNA-binding</keyword>
<dbReference type="Gene3D" id="1.25.40.10">
    <property type="entry name" value="Tetratricopeptide repeat domain"/>
    <property type="match status" value="1"/>
</dbReference>
<sequence>MHITCEFRTLFLISVCVLFLFPAWTIAADSTPDSLLTEKQILKIYYSAPDSALHLLNEAEARHLPDMPLFRIDILRGMVYESQGMYALKAQYMQRALQYDSVQKVPSRKLQVLVRLATTLDRLNKYGEGISVTTEALALARQLKLKVAESELLFTLGRMHRGMKNLSEGYNYMLRSVKLLEETNDVREMARLSTSYGDLSSFYDEDGQNEEAIRISKLRTALIQRMSGMSGPPPGYIDQQYGYLYSKLAYYYQKAGRPQEATETYNRFRSTQFARQPMGVNEIVPYLLLSGQYEKALECNNQWKQLFASRDSVGYDYLVLLDRYARIYRGLKKPVLADAYQLRATVLTDSIYSREKQSQAQEFAVIYQTKEKDMQLQEKGAKLTRQRIYFAAACLVAILFALLLWEKQTNLRKTRQRNRIAARQIDELLVQREELRRAYAGKEKANKETPGLVDDNIKNREDKETDNLEDEEAEFIVSRKRQEDLNEEDRHRFISMENALLADQLFLSPKLNRDDLMRLSGLSKNRLSTFIQEYAGTNVSGYINRLRVEYSISLLRQLDAYSIDAIAPLAGFNSRSAYYTAFSRVFGMTPMQYRETLKEEEEV</sequence>
<evidence type="ECO:0000313" key="9">
    <source>
        <dbReference type="Proteomes" id="UP000003711"/>
    </source>
</evidence>
<evidence type="ECO:0000256" key="2">
    <source>
        <dbReference type="ARBA" id="ARBA00023125"/>
    </source>
</evidence>
<keyword evidence="3" id="KW-0804">Transcription</keyword>
<dbReference type="Proteomes" id="UP000003711">
    <property type="component" value="Unassembled WGS sequence"/>
</dbReference>
<keyword evidence="5" id="KW-0812">Transmembrane</keyword>
<gene>
    <name evidence="8" type="ORF">BACCELL_00632</name>
</gene>
<proteinExistence type="predicted"/>
<feature type="domain" description="HTH araC/xylS-type" evidence="7">
    <location>
        <begin position="491"/>
        <end position="596"/>
    </location>
</feature>
<dbReference type="PANTHER" id="PTHR43280:SF34">
    <property type="entry name" value="ARAC-FAMILY TRANSCRIPTIONAL REGULATOR"/>
    <property type="match status" value="1"/>
</dbReference>
<dbReference type="SUPFAM" id="SSF46689">
    <property type="entry name" value="Homeodomain-like"/>
    <property type="match status" value="1"/>
</dbReference>
<name>E2N8N7_9BACE</name>
<evidence type="ECO:0000256" key="6">
    <source>
        <dbReference type="SAM" id="SignalP"/>
    </source>
</evidence>
<protein>
    <submittedName>
        <fullName evidence="8">Transcriptional regulator, AraC family</fullName>
    </submittedName>
</protein>
<dbReference type="Gene3D" id="1.10.10.60">
    <property type="entry name" value="Homeodomain-like"/>
    <property type="match status" value="1"/>
</dbReference>
<feature type="signal peptide" evidence="6">
    <location>
        <begin position="1"/>
        <end position="27"/>
    </location>
</feature>
<reference evidence="8 9" key="2">
    <citation type="submission" date="2009-01" db="EMBL/GenBank/DDBJ databases">
        <title>Draft genome sequence of Bacteroides cellulosilyticus (DSM 14838).</title>
        <authorList>
            <person name="Sudarsanam P."/>
            <person name="Ley R."/>
            <person name="Guruge J."/>
            <person name="Turnbaugh P.J."/>
            <person name="Mahowald M."/>
            <person name="Liep D."/>
            <person name="Gordon J."/>
        </authorList>
    </citation>
    <scope>NUCLEOTIDE SEQUENCE [LARGE SCALE GENOMIC DNA]</scope>
    <source>
        <strain evidence="8 9">DSM 14838</strain>
    </source>
</reference>
<dbReference type="GO" id="GO:0003700">
    <property type="term" value="F:DNA-binding transcription factor activity"/>
    <property type="evidence" value="ECO:0007669"/>
    <property type="project" value="InterPro"/>
</dbReference>
<dbReference type="PROSITE" id="PS01124">
    <property type="entry name" value="HTH_ARAC_FAMILY_2"/>
    <property type="match status" value="1"/>
</dbReference>
<evidence type="ECO:0000313" key="8">
    <source>
        <dbReference type="EMBL" id="EEF91733.1"/>
    </source>
</evidence>
<comment type="caution">
    <text evidence="8">The sequence shown here is derived from an EMBL/GenBank/DDBJ whole genome shotgun (WGS) entry which is preliminary data.</text>
</comment>
<feature type="region of interest" description="Disordered" evidence="4">
    <location>
        <begin position="443"/>
        <end position="471"/>
    </location>
</feature>
<keyword evidence="1" id="KW-0805">Transcription regulation</keyword>
<feature type="compositionally biased region" description="Basic and acidic residues" evidence="4">
    <location>
        <begin position="455"/>
        <end position="466"/>
    </location>
</feature>
<dbReference type="Pfam" id="PF12833">
    <property type="entry name" value="HTH_18"/>
    <property type="match status" value="1"/>
</dbReference>
<dbReference type="PANTHER" id="PTHR43280">
    <property type="entry name" value="ARAC-FAMILY TRANSCRIPTIONAL REGULATOR"/>
    <property type="match status" value="1"/>
</dbReference>
<evidence type="ECO:0000256" key="4">
    <source>
        <dbReference type="SAM" id="MobiDB-lite"/>
    </source>
</evidence>
<keyword evidence="5" id="KW-1133">Transmembrane helix</keyword>
<keyword evidence="6" id="KW-0732">Signal</keyword>
<dbReference type="InterPro" id="IPR009057">
    <property type="entry name" value="Homeodomain-like_sf"/>
</dbReference>
<dbReference type="InterPro" id="IPR018060">
    <property type="entry name" value="HTH_AraC"/>
</dbReference>
<feature type="chain" id="PRO_5003161851" evidence="6">
    <location>
        <begin position="28"/>
        <end position="603"/>
    </location>
</feature>
<dbReference type="GO" id="GO:0043565">
    <property type="term" value="F:sequence-specific DNA binding"/>
    <property type="evidence" value="ECO:0007669"/>
    <property type="project" value="InterPro"/>
</dbReference>
<dbReference type="HOGENOM" id="CLU_031356_0_0_10"/>